<proteinExistence type="predicted"/>
<dbReference type="InterPro" id="IPR036465">
    <property type="entry name" value="vWFA_dom_sf"/>
</dbReference>
<dbReference type="InParanoid" id="A0A673BK82"/>
<evidence type="ECO:0000259" key="3">
    <source>
        <dbReference type="PROSITE" id="PS50268"/>
    </source>
</evidence>
<dbReference type="AlphaFoldDB" id="A0A673BK82"/>
<sequence length="859" mass="94205">MLFQCSIKTLIHKQEKRKKHTLGHHLINTTLPVNHLCQSVFLVFSSVALSVPLKSIEVDLEVRDHVATVASTLQYDNKEDKPIEAVFVFPMPDEAAVCHFSAKIGQTLVVAEVKEKQKAREEYDDALSSGQQAFLLEESDQTPDIFSLSVGSLPPGESASIRLEYVTELAVQADDGLRFCLPAVLNPRYQPQGSEGGSVQVTSVPASIVPYSLSFSARVRSPRPISKVESNCSLDPLEYLNPEQTQATVKLAAGHKFDRDVEVLIYYKDSHQPSAVVEAGQPSAKSGTLMGDPVVMLSLYPEFPQDVMSSLASHGEFVFLLDRSGSMDCPMDNMKHDVTRIASARDTLLLLLKSLPMGCYFNIYSFGSSYEHIFPKSVEYNQKTMEEALKKVEKMEADLGGTEILQPLKHIYKQACIPNQPRQLFVFTDGEVGNTKEVTNLVKNNSSSHRCFSFGIGQGASSALINGLAKEGGGHPQFITGSERMQPKVMQSLRFALQPAVADTSVTWDLPKGVSVTVLSPPIRTIFQGQRSLLYGQLTGQSSESDEGCVTVKYSLAGHPSENKLRFSLKPAEDTGLTAHRLGARTLIRSMEMEEKKQDEAVKQKIVEVSVQSGVSSSFTAFIAVNKSNDQPIQGPLLRRNIPLPMMMACSMPMSPVLMGCSMPMRKMKMARAAGPPAMDCKKKSKGFFFGAFKGRKSKGLSGSVGDCAPESDSMSRMRRSLDVLECADECLDMALDYEEEDGDLKSASRPRDPFLQVVSLQQASGCWELQPALADALSKTSDDMEKKKPASVNNEVWATILALIWLHGFQVDAKDEWELLAMKAVSWLRSQNVSCVPECVDAANALLGCKVQKDALGL</sequence>
<feature type="domain" description="VWFA" evidence="2">
    <location>
        <begin position="316"/>
        <end position="493"/>
    </location>
</feature>
<evidence type="ECO:0000259" key="2">
    <source>
        <dbReference type="PROSITE" id="PS50234"/>
    </source>
</evidence>
<evidence type="ECO:0000313" key="5">
    <source>
        <dbReference type="Ensembl" id="ENSSORP00005043036.1"/>
    </source>
</evidence>
<dbReference type="Pfam" id="PF08487">
    <property type="entry name" value="VIT"/>
    <property type="match status" value="1"/>
</dbReference>
<feature type="domain" description="Cadherin" evidence="3">
    <location>
        <begin position="552"/>
        <end position="638"/>
    </location>
</feature>
<dbReference type="SUPFAM" id="SSF53300">
    <property type="entry name" value="vWA-like"/>
    <property type="match status" value="1"/>
</dbReference>
<dbReference type="SMART" id="SM00327">
    <property type="entry name" value="VWA"/>
    <property type="match status" value="1"/>
</dbReference>
<dbReference type="GO" id="GO:0005509">
    <property type="term" value="F:calcium ion binding"/>
    <property type="evidence" value="ECO:0007669"/>
    <property type="project" value="UniProtKB-UniRule"/>
</dbReference>
<keyword evidence="6" id="KW-1185">Reference proteome</keyword>
<dbReference type="SMART" id="SM00609">
    <property type="entry name" value="VIT"/>
    <property type="match status" value="1"/>
</dbReference>
<evidence type="ECO:0000256" key="1">
    <source>
        <dbReference type="PROSITE-ProRule" id="PRU00043"/>
    </source>
</evidence>
<gene>
    <name evidence="5" type="primary">LOC115431517</name>
</gene>
<dbReference type="Pfam" id="PF13768">
    <property type="entry name" value="VWA_3"/>
    <property type="match status" value="1"/>
</dbReference>
<reference evidence="5" key="1">
    <citation type="submission" date="2019-06" db="EMBL/GenBank/DDBJ databases">
        <authorList>
            <consortium name="Wellcome Sanger Institute Data Sharing"/>
        </authorList>
    </citation>
    <scope>NUCLEOTIDE SEQUENCE [LARGE SCALE GENOMIC DNA]</scope>
</reference>
<protein>
    <recommendedName>
        <fullName evidence="7">von Willebrand factor A domain containing 5A</fullName>
    </recommendedName>
</protein>
<dbReference type="GO" id="GO:0016020">
    <property type="term" value="C:membrane"/>
    <property type="evidence" value="ECO:0007669"/>
    <property type="project" value="InterPro"/>
</dbReference>
<dbReference type="PROSITE" id="PS50268">
    <property type="entry name" value="CADHERIN_2"/>
    <property type="match status" value="1"/>
</dbReference>
<dbReference type="PANTHER" id="PTHR45737:SF6">
    <property type="entry name" value="VON WILLEBRAND FACTOR A DOMAIN-CONTAINING PROTEIN 5A"/>
    <property type="match status" value="1"/>
</dbReference>
<keyword evidence="1" id="KW-0106">Calcium</keyword>
<evidence type="ECO:0008006" key="7">
    <source>
        <dbReference type="Google" id="ProtNLM"/>
    </source>
</evidence>
<dbReference type="PROSITE" id="PS50234">
    <property type="entry name" value="VWFA"/>
    <property type="match status" value="1"/>
</dbReference>
<accession>A0A673BK82</accession>
<dbReference type="InterPro" id="IPR002126">
    <property type="entry name" value="Cadherin-like_dom"/>
</dbReference>
<reference evidence="5" key="2">
    <citation type="submission" date="2025-08" db="UniProtKB">
        <authorList>
            <consortium name="Ensembl"/>
        </authorList>
    </citation>
    <scope>IDENTIFICATION</scope>
</reference>
<organism evidence="5 6">
    <name type="scientific">Sphaeramia orbicularis</name>
    <name type="common">orbiculate cardinalfish</name>
    <dbReference type="NCBI Taxonomy" id="375764"/>
    <lineage>
        <taxon>Eukaryota</taxon>
        <taxon>Metazoa</taxon>
        <taxon>Chordata</taxon>
        <taxon>Craniata</taxon>
        <taxon>Vertebrata</taxon>
        <taxon>Euteleostomi</taxon>
        <taxon>Actinopterygii</taxon>
        <taxon>Neopterygii</taxon>
        <taxon>Teleostei</taxon>
        <taxon>Neoteleostei</taxon>
        <taxon>Acanthomorphata</taxon>
        <taxon>Gobiaria</taxon>
        <taxon>Kurtiformes</taxon>
        <taxon>Apogonoidei</taxon>
        <taxon>Apogonidae</taxon>
        <taxon>Apogoninae</taxon>
        <taxon>Sphaeramia</taxon>
    </lineage>
</organism>
<dbReference type="PANTHER" id="PTHR45737">
    <property type="entry name" value="VON WILLEBRAND FACTOR A DOMAIN-CONTAINING PROTEIN 5A"/>
    <property type="match status" value="1"/>
</dbReference>
<dbReference type="PROSITE" id="PS51468">
    <property type="entry name" value="VIT"/>
    <property type="match status" value="1"/>
</dbReference>
<dbReference type="Ensembl" id="ENSSORT00005044126.1">
    <property type="protein sequence ID" value="ENSSORP00005043036.1"/>
    <property type="gene ID" value="ENSSORG00005019905.1"/>
</dbReference>
<reference evidence="5" key="3">
    <citation type="submission" date="2025-09" db="UniProtKB">
        <authorList>
            <consortium name="Ensembl"/>
        </authorList>
    </citation>
    <scope>IDENTIFICATION</scope>
</reference>
<dbReference type="InterPro" id="IPR013694">
    <property type="entry name" value="VIT"/>
</dbReference>
<feature type="domain" description="VIT" evidence="4">
    <location>
        <begin position="37"/>
        <end position="167"/>
    </location>
</feature>
<dbReference type="Gene3D" id="3.40.50.410">
    <property type="entry name" value="von Willebrand factor, type A domain"/>
    <property type="match status" value="1"/>
</dbReference>
<dbReference type="GO" id="GO:0007156">
    <property type="term" value="P:homophilic cell adhesion via plasma membrane adhesion molecules"/>
    <property type="evidence" value="ECO:0007669"/>
    <property type="project" value="InterPro"/>
</dbReference>
<dbReference type="Proteomes" id="UP000472271">
    <property type="component" value="Chromosome 13"/>
</dbReference>
<name>A0A673BK82_9TELE</name>
<evidence type="ECO:0000313" key="6">
    <source>
        <dbReference type="Proteomes" id="UP000472271"/>
    </source>
</evidence>
<dbReference type="InterPro" id="IPR002035">
    <property type="entry name" value="VWF_A"/>
</dbReference>
<evidence type="ECO:0000259" key="4">
    <source>
        <dbReference type="PROSITE" id="PS51468"/>
    </source>
</evidence>